<evidence type="ECO:0000313" key="8">
    <source>
        <dbReference type="EMBL" id="ASD64311.1"/>
    </source>
</evidence>
<gene>
    <name evidence="8" type="ORF">B9G79_12405</name>
</gene>
<protein>
    <submittedName>
        <fullName evidence="8">GlsB/YeaQ/YmgE family stress response membrane protein</fullName>
    </submittedName>
</protein>
<sequence>MTYVNMVLNHPWFNQFVLWSLLGLGVGVVAKIIIPGSENMGWIRTILLGLAGSFIGNFLTPRVFHWPKYNAFSWEGIAIGIGGAVILVLVNRVVTRS</sequence>
<dbReference type="Proteomes" id="UP000197003">
    <property type="component" value="Chromosome"/>
</dbReference>
<feature type="transmembrane region" description="Helical" evidence="7">
    <location>
        <begin position="41"/>
        <end position="59"/>
    </location>
</feature>
<feature type="transmembrane region" description="Helical" evidence="7">
    <location>
        <begin position="71"/>
        <end position="90"/>
    </location>
</feature>
<keyword evidence="3" id="KW-1003">Cell membrane</keyword>
<feature type="transmembrane region" description="Helical" evidence="7">
    <location>
        <begin position="12"/>
        <end position="34"/>
    </location>
</feature>
<evidence type="ECO:0000256" key="5">
    <source>
        <dbReference type="ARBA" id="ARBA00022989"/>
    </source>
</evidence>
<reference evidence="8 9" key="1">
    <citation type="submission" date="2017-04" db="EMBL/GenBank/DDBJ databases">
        <title>Whole genome sequence of Bdellovibrio bacteriovorus strain SSB218315.</title>
        <authorList>
            <person name="Oyedara O."/>
            <person name="Rodriguez-Perez M.A."/>
        </authorList>
    </citation>
    <scope>NUCLEOTIDE SEQUENCE [LARGE SCALE GENOMIC DNA]</scope>
    <source>
        <strain evidence="8 9">SSB218315</strain>
    </source>
</reference>
<evidence type="ECO:0000256" key="4">
    <source>
        <dbReference type="ARBA" id="ARBA00022692"/>
    </source>
</evidence>
<dbReference type="Pfam" id="PF04226">
    <property type="entry name" value="Transgly_assoc"/>
    <property type="match status" value="1"/>
</dbReference>
<organism evidence="8 9">
    <name type="scientific">Bdellovibrio bacteriovorus</name>
    <dbReference type="NCBI Taxonomy" id="959"/>
    <lineage>
        <taxon>Bacteria</taxon>
        <taxon>Pseudomonadati</taxon>
        <taxon>Bdellovibrionota</taxon>
        <taxon>Bdellovibrionia</taxon>
        <taxon>Bdellovibrionales</taxon>
        <taxon>Pseudobdellovibrionaceae</taxon>
        <taxon>Bdellovibrio</taxon>
    </lineage>
</organism>
<comment type="subcellular location">
    <subcellularLocation>
        <location evidence="1">Cell membrane</location>
        <topology evidence="1">Multi-pass membrane protein</topology>
    </subcellularLocation>
</comment>
<dbReference type="EMBL" id="CP020946">
    <property type="protein sequence ID" value="ASD64311.1"/>
    <property type="molecule type" value="Genomic_DNA"/>
</dbReference>
<proteinExistence type="inferred from homology"/>
<dbReference type="PANTHER" id="PTHR33884">
    <property type="entry name" value="UPF0410 PROTEIN YMGE"/>
    <property type="match status" value="1"/>
</dbReference>
<evidence type="ECO:0000256" key="2">
    <source>
        <dbReference type="ARBA" id="ARBA00011006"/>
    </source>
</evidence>
<name>A0A1Z3NA61_BDEBC</name>
<evidence type="ECO:0000256" key="7">
    <source>
        <dbReference type="SAM" id="Phobius"/>
    </source>
</evidence>
<comment type="similarity">
    <text evidence="2">Belongs to the UPF0410 family.</text>
</comment>
<evidence type="ECO:0000313" key="9">
    <source>
        <dbReference type="Proteomes" id="UP000197003"/>
    </source>
</evidence>
<dbReference type="AlphaFoldDB" id="A0A1Z3NA61"/>
<evidence type="ECO:0000256" key="1">
    <source>
        <dbReference type="ARBA" id="ARBA00004651"/>
    </source>
</evidence>
<accession>A0A1Z3NA61</accession>
<dbReference type="RefSeq" id="WP_088565788.1">
    <property type="nucleotide sequence ID" value="NZ_CP020946.1"/>
</dbReference>
<dbReference type="GO" id="GO:0005886">
    <property type="term" value="C:plasma membrane"/>
    <property type="evidence" value="ECO:0007669"/>
    <property type="project" value="UniProtKB-SubCell"/>
</dbReference>
<keyword evidence="6 7" id="KW-0472">Membrane</keyword>
<evidence type="ECO:0000256" key="3">
    <source>
        <dbReference type="ARBA" id="ARBA00022475"/>
    </source>
</evidence>
<dbReference type="InterPro" id="IPR007341">
    <property type="entry name" value="Transgly_assoc"/>
</dbReference>
<dbReference type="PANTHER" id="PTHR33884:SF3">
    <property type="entry name" value="UPF0410 PROTEIN YMGE"/>
    <property type="match status" value="1"/>
</dbReference>
<evidence type="ECO:0000256" key="6">
    <source>
        <dbReference type="ARBA" id="ARBA00023136"/>
    </source>
</evidence>
<dbReference type="OrthoDB" id="9342801at2"/>
<keyword evidence="5 7" id="KW-1133">Transmembrane helix</keyword>
<keyword evidence="4 7" id="KW-0812">Transmembrane</keyword>